<sequence>MSSNSIPPPGATRDAPTHFVELWGDVVDTRHLAGAIVIAAIISVTTYLVAGRLFASLAPTPALAQAYAMLAGLGGCVVSGAVCAKLFPPKRDVVDEAVDPHWRDEALAQLESETGTLGDFASLSPATLAELKEVGLYETFAAAPAATVKEV</sequence>
<evidence type="ECO:0000256" key="1">
    <source>
        <dbReference type="SAM" id="Phobius"/>
    </source>
</evidence>
<dbReference type="RefSeq" id="WP_131310062.1">
    <property type="nucleotide sequence ID" value="NZ_SJFN01000018.1"/>
</dbReference>
<name>A0A4Q9VNR1_9HYPH</name>
<comment type="caution">
    <text evidence="2">The sequence shown here is derived from an EMBL/GenBank/DDBJ whole genome shotgun (WGS) entry which is preliminary data.</text>
</comment>
<dbReference type="Proteomes" id="UP000292781">
    <property type="component" value="Unassembled WGS sequence"/>
</dbReference>
<evidence type="ECO:0000313" key="2">
    <source>
        <dbReference type="EMBL" id="TBW36798.1"/>
    </source>
</evidence>
<keyword evidence="3" id="KW-1185">Reference proteome</keyword>
<feature type="transmembrane region" description="Helical" evidence="1">
    <location>
        <begin position="32"/>
        <end position="55"/>
    </location>
</feature>
<keyword evidence="1" id="KW-0812">Transmembrane</keyword>
<gene>
    <name evidence="2" type="ORF">EYW49_13235</name>
</gene>
<feature type="transmembrane region" description="Helical" evidence="1">
    <location>
        <begin position="67"/>
        <end position="87"/>
    </location>
</feature>
<protein>
    <submittedName>
        <fullName evidence="2">Uncharacterized protein</fullName>
    </submittedName>
</protein>
<organism evidence="2 3">
    <name type="scientific">Siculibacillus lacustris</name>
    <dbReference type="NCBI Taxonomy" id="1549641"/>
    <lineage>
        <taxon>Bacteria</taxon>
        <taxon>Pseudomonadati</taxon>
        <taxon>Pseudomonadota</taxon>
        <taxon>Alphaproteobacteria</taxon>
        <taxon>Hyphomicrobiales</taxon>
        <taxon>Ancalomicrobiaceae</taxon>
        <taxon>Siculibacillus</taxon>
    </lineage>
</organism>
<proteinExistence type="predicted"/>
<dbReference type="EMBL" id="SJFN01000018">
    <property type="protein sequence ID" value="TBW36798.1"/>
    <property type="molecule type" value="Genomic_DNA"/>
</dbReference>
<accession>A0A4Q9VNR1</accession>
<evidence type="ECO:0000313" key="3">
    <source>
        <dbReference type="Proteomes" id="UP000292781"/>
    </source>
</evidence>
<dbReference type="AlphaFoldDB" id="A0A4Q9VNR1"/>
<reference evidence="2 3" key="1">
    <citation type="submission" date="2019-02" db="EMBL/GenBank/DDBJ databases">
        <title>Siculibacillus lacustris gen. nov., sp. nov., a new rosette-forming bacterium isolated from a freshwater crater lake (Lake St. Ana, Romania).</title>
        <authorList>
            <person name="Felfoldi T."/>
            <person name="Marton Z."/>
            <person name="Szabo A."/>
            <person name="Mentes A."/>
            <person name="Boka K."/>
            <person name="Marialigeti K."/>
            <person name="Mathe I."/>
            <person name="Koncz M."/>
            <person name="Schumann P."/>
            <person name="Toth E."/>
        </authorList>
    </citation>
    <scope>NUCLEOTIDE SEQUENCE [LARGE SCALE GENOMIC DNA]</scope>
    <source>
        <strain evidence="2 3">SA-279</strain>
    </source>
</reference>
<keyword evidence="1" id="KW-1133">Transmembrane helix</keyword>
<keyword evidence="1" id="KW-0472">Membrane</keyword>
<dbReference type="OrthoDB" id="8365970at2"/>